<dbReference type="KEGG" id="acz:Acaty_c2531"/>
<protein>
    <submittedName>
        <fullName evidence="2">Uncharacterized protein</fullName>
    </submittedName>
</protein>
<organism evidence="2 3">
    <name type="scientific">Acidithiobacillus caldus (strain ATCC 51756 / DSM 8584 / KU)</name>
    <dbReference type="NCBI Taxonomy" id="637389"/>
    <lineage>
        <taxon>Bacteria</taxon>
        <taxon>Pseudomonadati</taxon>
        <taxon>Pseudomonadota</taxon>
        <taxon>Acidithiobacillia</taxon>
        <taxon>Acidithiobacillales</taxon>
        <taxon>Acidithiobacillaceae</taxon>
        <taxon>Acidithiobacillus</taxon>
    </lineage>
</organism>
<keyword evidence="1" id="KW-0472">Membrane</keyword>
<dbReference type="EMBL" id="CP005986">
    <property type="protein sequence ID" value="AIA56375.1"/>
    <property type="molecule type" value="Genomic_DNA"/>
</dbReference>
<accession>A0A059ZXW7</accession>
<proteinExistence type="predicted"/>
<dbReference type="HOGENOM" id="CLU_1615435_0_0_6"/>
<keyword evidence="1" id="KW-0812">Transmembrane</keyword>
<evidence type="ECO:0000313" key="2">
    <source>
        <dbReference type="EMBL" id="AIA56375.1"/>
    </source>
</evidence>
<name>A0A059ZXW7_ACICK</name>
<gene>
    <name evidence="2" type="ORF">Acaty_c2531</name>
</gene>
<dbReference type="AlphaFoldDB" id="A0A059ZXW7"/>
<evidence type="ECO:0000313" key="3">
    <source>
        <dbReference type="Proteomes" id="UP000005522"/>
    </source>
</evidence>
<feature type="transmembrane region" description="Helical" evidence="1">
    <location>
        <begin position="87"/>
        <end position="107"/>
    </location>
</feature>
<dbReference type="eggNOG" id="ENOG5032DV2">
    <property type="taxonomic scope" value="Bacteria"/>
</dbReference>
<keyword evidence="1" id="KW-1133">Transmembrane helix</keyword>
<sequence length="164" mass="18104">MAWWQAPGIVLAPAAGRSGGHLWQVRAHRGEDSAEAELYLALQQAPREKASFLVQGGDVLLVAQDNTTLKPKLLRPAAILTVLRREWLLSLFLFGPILGVFLVNLIFGMPSFLWWSALAVLVLSLAVMGSLIRNDLKALQSWVERQQKLAETALQTAGRLPPHH</sequence>
<evidence type="ECO:0000256" key="1">
    <source>
        <dbReference type="SAM" id="Phobius"/>
    </source>
</evidence>
<reference evidence="2 3" key="1">
    <citation type="journal article" date="2009" name="J. Bacteriol.">
        <title>Draft genome sequence of the extremely acidophilic bacterium Acidithiobacillus caldus ATCC 51756 reveals metabolic versatility in the genus Acidithiobacillus.</title>
        <authorList>
            <person name="Valdes J."/>
            <person name="Quatrini R."/>
            <person name="Hallberg K."/>
            <person name="Dopson M."/>
            <person name="Valenzuela P.D."/>
            <person name="Holmes D.S."/>
        </authorList>
    </citation>
    <scope>NUCLEOTIDE SEQUENCE [LARGE SCALE GENOMIC DNA]</scope>
    <source>
        <strain evidence="3">ATCC 51756 / DSM 8584 / KU</strain>
    </source>
</reference>
<dbReference type="Proteomes" id="UP000005522">
    <property type="component" value="Chromosome"/>
</dbReference>
<feature type="transmembrane region" description="Helical" evidence="1">
    <location>
        <begin position="113"/>
        <end position="132"/>
    </location>
</feature>